<dbReference type="SUPFAM" id="SSF53383">
    <property type="entry name" value="PLP-dependent transferases"/>
    <property type="match status" value="1"/>
</dbReference>
<reference evidence="11 12" key="1">
    <citation type="journal article" date="2022" name="Environ. Microbiol. Rep.">
        <title>Eco-phylogenetic analyses reveal divergent evolution of vitamin B12 metabolism in the marine bacterial family 'Psychromonadaceae'.</title>
        <authorList>
            <person name="Jin X."/>
            <person name="Yang Y."/>
            <person name="Cao H."/>
            <person name="Gao B."/>
            <person name="Zhao Z."/>
        </authorList>
    </citation>
    <scope>NUCLEOTIDE SEQUENCE [LARGE SCALE GENOMIC DNA]</scope>
    <source>
        <strain evidence="11 12">MKS20</strain>
    </source>
</reference>
<evidence type="ECO:0000256" key="2">
    <source>
        <dbReference type="ARBA" id="ARBA00003444"/>
    </source>
</evidence>
<accession>A0ABS8WFD0</accession>
<keyword evidence="12" id="KW-1185">Reference proteome</keyword>
<dbReference type="RefSeq" id="WP_233054592.1">
    <property type="nucleotide sequence ID" value="NZ_JAIMJA010000026.1"/>
</dbReference>
<dbReference type="InterPro" id="IPR015421">
    <property type="entry name" value="PyrdxlP-dep_Trfase_major"/>
</dbReference>
<evidence type="ECO:0000256" key="4">
    <source>
        <dbReference type="ARBA" id="ARBA00012285"/>
    </source>
</evidence>
<evidence type="ECO:0000256" key="7">
    <source>
        <dbReference type="ARBA" id="ARBA00023239"/>
    </source>
</evidence>
<dbReference type="NCBIfam" id="TIGR01140">
    <property type="entry name" value="L_thr_O3P_dcar"/>
    <property type="match status" value="1"/>
</dbReference>
<feature type="domain" description="Aminotransferase class I/classII large" evidence="10">
    <location>
        <begin position="19"/>
        <end position="351"/>
    </location>
</feature>
<keyword evidence="6" id="KW-0663">Pyridoxal phosphate</keyword>
<evidence type="ECO:0000256" key="6">
    <source>
        <dbReference type="ARBA" id="ARBA00022898"/>
    </source>
</evidence>
<dbReference type="Proteomes" id="UP001201273">
    <property type="component" value="Unassembled WGS sequence"/>
</dbReference>
<evidence type="ECO:0000256" key="3">
    <source>
        <dbReference type="ARBA" id="ARBA00004953"/>
    </source>
</evidence>
<dbReference type="InterPro" id="IPR004839">
    <property type="entry name" value="Aminotransferase_I/II_large"/>
</dbReference>
<dbReference type="InterPro" id="IPR005860">
    <property type="entry name" value="CobD"/>
</dbReference>
<proteinExistence type="predicted"/>
<comment type="cofactor">
    <cofactor evidence="1">
        <name>pyridoxal 5'-phosphate</name>
        <dbReference type="ChEBI" id="CHEBI:597326"/>
    </cofactor>
</comment>
<evidence type="ECO:0000259" key="10">
    <source>
        <dbReference type="Pfam" id="PF00155"/>
    </source>
</evidence>
<dbReference type="Gene3D" id="3.40.640.10">
    <property type="entry name" value="Type I PLP-dependent aspartate aminotransferase-like (Major domain)"/>
    <property type="match status" value="1"/>
</dbReference>
<evidence type="ECO:0000256" key="8">
    <source>
        <dbReference type="ARBA" id="ARBA00029996"/>
    </source>
</evidence>
<evidence type="ECO:0000256" key="9">
    <source>
        <dbReference type="ARBA" id="ARBA00048531"/>
    </source>
</evidence>
<protein>
    <recommendedName>
        <fullName evidence="4">threonine-phosphate decarboxylase</fullName>
        <ecNumber evidence="4">4.1.1.81</ecNumber>
    </recommendedName>
    <alternativeName>
        <fullName evidence="8">L-threonine-O-3-phosphate decarboxylase</fullName>
    </alternativeName>
</protein>
<dbReference type="InterPro" id="IPR015422">
    <property type="entry name" value="PyrdxlP-dep_Trfase_small"/>
</dbReference>
<dbReference type="GO" id="GO:0048472">
    <property type="term" value="F:threonine-phosphate decarboxylase activity"/>
    <property type="evidence" value="ECO:0007669"/>
    <property type="project" value="UniProtKB-EC"/>
</dbReference>
<evidence type="ECO:0000313" key="11">
    <source>
        <dbReference type="EMBL" id="MCE2596847.1"/>
    </source>
</evidence>
<gene>
    <name evidence="11" type="primary">cobD</name>
    <name evidence="11" type="ORF">K6Y31_18895</name>
</gene>
<evidence type="ECO:0000256" key="1">
    <source>
        <dbReference type="ARBA" id="ARBA00001933"/>
    </source>
</evidence>
<keyword evidence="7 11" id="KW-0456">Lyase</keyword>
<dbReference type="Pfam" id="PF00155">
    <property type="entry name" value="Aminotran_1_2"/>
    <property type="match status" value="1"/>
</dbReference>
<organism evidence="11 12">
    <name type="scientific">Motilimonas cestriensis</name>
    <dbReference type="NCBI Taxonomy" id="2742685"/>
    <lineage>
        <taxon>Bacteria</taxon>
        <taxon>Pseudomonadati</taxon>
        <taxon>Pseudomonadota</taxon>
        <taxon>Gammaproteobacteria</taxon>
        <taxon>Alteromonadales</taxon>
        <taxon>Alteromonadales genera incertae sedis</taxon>
        <taxon>Motilimonas</taxon>
    </lineage>
</organism>
<comment type="caution">
    <text evidence="11">The sequence shown here is derived from an EMBL/GenBank/DDBJ whole genome shotgun (WGS) entry which is preliminary data.</text>
</comment>
<dbReference type="InterPro" id="IPR015424">
    <property type="entry name" value="PyrdxlP-dep_Trfase"/>
</dbReference>
<dbReference type="CDD" id="cd00609">
    <property type="entry name" value="AAT_like"/>
    <property type="match status" value="1"/>
</dbReference>
<sequence>MELHGGNIHKLTRDTATAEWLDFSANINPLGLPESVSLALVEQLSCLTVYPDPEYVKLRQALADYCEQPISHIIQGNGATELIYLYFRVLKPRRVLIVAPTFAEYQRAATSAGSQVDYCVLDSELNFQLSVEQIALALAQHDYDVLVVCNPNNPTGGFIAQEQMQQLAELTLAHQCRMLVDEAFIEFVDDGHAPSIAELGLPHVFVVRALTKFFALPGIRLGFAINAEQELTQQINHEREPWSVNALAEVAAISALQDKAYMQASLHWLQQQREYLLTELHQLTGWHVYPSRVNFVLCRLPTGLTASNLRQRLLKQGIVIRDASNFYGLDQRYIRLAVKSQQDNQRLISALQLVLA</sequence>
<dbReference type="PANTHER" id="PTHR42885:SF1">
    <property type="entry name" value="THREONINE-PHOSPHATE DECARBOXYLASE"/>
    <property type="match status" value="1"/>
</dbReference>
<keyword evidence="5" id="KW-0169">Cobalamin biosynthesis</keyword>
<dbReference type="PANTHER" id="PTHR42885">
    <property type="entry name" value="HISTIDINOL-PHOSPHATE AMINOTRANSFERASE-RELATED"/>
    <property type="match status" value="1"/>
</dbReference>
<evidence type="ECO:0000256" key="5">
    <source>
        <dbReference type="ARBA" id="ARBA00022573"/>
    </source>
</evidence>
<dbReference type="EC" id="4.1.1.81" evidence="4"/>
<comment type="pathway">
    <text evidence="3">Cofactor biosynthesis; adenosylcobalamin biosynthesis.</text>
</comment>
<name>A0ABS8WFD0_9GAMM</name>
<dbReference type="Gene3D" id="3.90.1150.10">
    <property type="entry name" value="Aspartate Aminotransferase, domain 1"/>
    <property type="match status" value="1"/>
</dbReference>
<dbReference type="EMBL" id="JAIMJA010000026">
    <property type="protein sequence ID" value="MCE2596847.1"/>
    <property type="molecule type" value="Genomic_DNA"/>
</dbReference>
<comment type="function">
    <text evidence="2">Decarboxylates L-threonine-O-3-phosphate to yield (R)-1-amino-2-propanol O-2-phosphate, the precursor for the linkage between the nucleotide loop and the corrin ring in cobalamin.</text>
</comment>
<evidence type="ECO:0000313" key="12">
    <source>
        <dbReference type="Proteomes" id="UP001201273"/>
    </source>
</evidence>
<comment type="catalytic activity">
    <reaction evidence="9">
        <text>O-phospho-L-threonine + H(+) = (R)-1-aminopropan-2-yl phosphate + CO2</text>
        <dbReference type="Rhea" id="RHEA:11492"/>
        <dbReference type="ChEBI" id="CHEBI:15378"/>
        <dbReference type="ChEBI" id="CHEBI:16526"/>
        <dbReference type="ChEBI" id="CHEBI:58563"/>
        <dbReference type="ChEBI" id="CHEBI:58675"/>
        <dbReference type="EC" id="4.1.1.81"/>
    </reaction>
</comment>